<sequence>MIFTAAAVQFEPTLFAKESNVAALSDLVEKAASDGARLITTPEMATTGYCFHDTEEAATVVEQIPGPTTETFAEIASRRNCYIVVGMPEVDATSGLFYNSAVLIGPEGIVGTHRKTHPY</sequence>
<evidence type="ECO:0000313" key="3">
    <source>
        <dbReference type="EMBL" id="MDU0344060.1"/>
    </source>
</evidence>
<dbReference type="Gene3D" id="3.60.110.10">
    <property type="entry name" value="Carbon-nitrogen hydrolase"/>
    <property type="match status" value="1"/>
</dbReference>
<dbReference type="PANTHER" id="PTHR43674:SF2">
    <property type="entry name" value="BETA-UREIDOPROPIONASE"/>
    <property type="match status" value="1"/>
</dbReference>
<dbReference type="Pfam" id="PF00795">
    <property type="entry name" value="CN_hydrolase"/>
    <property type="match status" value="1"/>
</dbReference>
<feature type="non-terminal residue" evidence="3">
    <location>
        <position position="119"/>
    </location>
</feature>
<keyword evidence="1 3" id="KW-0378">Hydrolase</keyword>
<dbReference type="RefSeq" id="WP_316021744.1">
    <property type="nucleotide sequence ID" value="NZ_JAWDID010000146.1"/>
</dbReference>
<reference evidence="3 4" key="1">
    <citation type="submission" date="2023-09" db="EMBL/GenBank/DDBJ databases">
        <title>Whole genome shotgun sequencing (WGS) of Bosea sp. ZW T0_25, isolated from stored onions (Allium cepa).</title>
        <authorList>
            <person name="Stoll D.A."/>
            <person name="Huch M."/>
        </authorList>
    </citation>
    <scope>NUCLEOTIDE SEQUENCE [LARGE SCALE GENOMIC DNA]</scope>
    <source>
        <strain evidence="3 4">ZW T0_25</strain>
    </source>
</reference>
<dbReference type="SUPFAM" id="SSF56317">
    <property type="entry name" value="Carbon-nitrogen hydrolase"/>
    <property type="match status" value="1"/>
</dbReference>
<protein>
    <submittedName>
        <fullName evidence="3">Nitrilase-related carbon-nitrogen hydrolase</fullName>
    </submittedName>
</protein>
<dbReference type="InterPro" id="IPR036526">
    <property type="entry name" value="C-N_Hydrolase_sf"/>
</dbReference>
<keyword evidence="4" id="KW-1185">Reference proteome</keyword>
<organism evidence="3 4">
    <name type="scientific">Bosea rubneri</name>
    <dbReference type="NCBI Taxonomy" id="3075434"/>
    <lineage>
        <taxon>Bacteria</taxon>
        <taxon>Pseudomonadati</taxon>
        <taxon>Pseudomonadota</taxon>
        <taxon>Alphaproteobacteria</taxon>
        <taxon>Hyphomicrobiales</taxon>
        <taxon>Boseaceae</taxon>
        <taxon>Bosea</taxon>
    </lineage>
</organism>
<feature type="domain" description="CN hydrolase" evidence="2">
    <location>
        <begin position="3"/>
        <end position="119"/>
    </location>
</feature>
<dbReference type="GO" id="GO:0016787">
    <property type="term" value="F:hydrolase activity"/>
    <property type="evidence" value="ECO:0007669"/>
    <property type="project" value="UniProtKB-KW"/>
</dbReference>
<dbReference type="InterPro" id="IPR050345">
    <property type="entry name" value="Aliph_Amidase/BUP"/>
</dbReference>
<evidence type="ECO:0000259" key="2">
    <source>
        <dbReference type="PROSITE" id="PS50263"/>
    </source>
</evidence>
<dbReference type="InterPro" id="IPR003010">
    <property type="entry name" value="C-N_Hydrolase"/>
</dbReference>
<proteinExistence type="predicted"/>
<dbReference type="PROSITE" id="PS50263">
    <property type="entry name" value="CN_HYDROLASE"/>
    <property type="match status" value="1"/>
</dbReference>
<gene>
    <name evidence="3" type="ORF">RKE40_29685</name>
</gene>
<evidence type="ECO:0000313" key="4">
    <source>
        <dbReference type="Proteomes" id="UP001254257"/>
    </source>
</evidence>
<evidence type="ECO:0000256" key="1">
    <source>
        <dbReference type="ARBA" id="ARBA00022801"/>
    </source>
</evidence>
<dbReference type="PANTHER" id="PTHR43674">
    <property type="entry name" value="NITRILASE C965.09-RELATED"/>
    <property type="match status" value="1"/>
</dbReference>
<comment type="caution">
    <text evidence="3">The sequence shown here is derived from an EMBL/GenBank/DDBJ whole genome shotgun (WGS) entry which is preliminary data.</text>
</comment>
<dbReference type="EMBL" id="JAWDID010000146">
    <property type="protein sequence ID" value="MDU0344060.1"/>
    <property type="molecule type" value="Genomic_DNA"/>
</dbReference>
<dbReference type="Proteomes" id="UP001254257">
    <property type="component" value="Unassembled WGS sequence"/>
</dbReference>
<name>A0ABU3SGY5_9HYPH</name>
<accession>A0ABU3SGY5</accession>